<dbReference type="InterPro" id="IPR005175">
    <property type="entry name" value="PPC_dom"/>
</dbReference>
<organism evidence="2 3">
    <name type="scientific">Micromonospora pisi</name>
    <dbReference type="NCBI Taxonomy" id="589240"/>
    <lineage>
        <taxon>Bacteria</taxon>
        <taxon>Bacillati</taxon>
        <taxon>Actinomycetota</taxon>
        <taxon>Actinomycetes</taxon>
        <taxon>Micromonosporales</taxon>
        <taxon>Micromonosporaceae</taxon>
        <taxon>Micromonospora</taxon>
    </lineage>
</organism>
<evidence type="ECO:0000259" key="1">
    <source>
        <dbReference type="PROSITE" id="PS51742"/>
    </source>
</evidence>
<dbReference type="PANTHER" id="PTHR34988:SF1">
    <property type="entry name" value="DNA-BINDING PROTEIN"/>
    <property type="match status" value="1"/>
</dbReference>
<dbReference type="PROSITE" id="PS51742">
    <property type="entry name" value="PPC"/>
    <property type="match status" value="1"/>
</dbReference>
<keyword evidence="3" id="KW-1185">Reference proteome</keyword>
<gene>
    <name evidence="2" type="ORF">BDK92_6914</name>
</gene>
<dbReference type="Gene3D" id="3.30.1330.80">
    <property type="entry name" value="Hypothetical protein, similar to alpha- acetolactate decarboxylase, domain 2"/>
    <property type="match status" value="1"/>
</dbReference>
<dbReference type="OrthoDB" id="9798999at2"/>
<dbReference type="AlphaFoldDB" id="A0A495JU08"/>
<sequence>MHSTRISDRDQRVLVVVCEQGEEAVEVITGAVRTHGIKAAQVSAVGGFSGGEVGYYDREARDYTRIPVDGQVEVLSLLGDIVDHDGRAEPNLHAVLGRRDGSVIGGHLLTGTVWPTLEVVITEVVADLGKRFDPATGIAVIRPTQQSR</sequence>
<dbReference type="CDD" id="cd11378">
    <property type="entry name" value="DUF296"/>
    <property type="match status" value="1"/>
</dbReference>
<name>A0A495JU08_9ACTN</name>
<comment type="caution">
    <text evidence="2">The sequence shown here is derived from an EMBL/GenBank/DDBJ whole genome shotgun (WGS) entry which is preliminary data.</text>
</comment>
<reference evidence="2 3" key="1">
    <citation type="submission" date="2018-10" db="EMBL/GenBank/DDBJ databases">
        <title>Sequencing the genomes of 1000 actinobacteria strains.</title>
        <authorList>
            <person name="Klenk H.-P."/>
        </authorList>
    </citation>
    <scope>NUCLEOTIDE SEQUENCE [LARGE SCALE GENOMIC DNA]</scope>
    <source>
        <strain evidence="2 3">DSM 45175</strain>
    </source>
</reference>
<evidence type="ECO:0000313" key="2">
    <source>
        <dbReference type="EMBL" id="RKR92473.1"/>
    </source>
</evidence>
<dbReference type="PIRSF" id="PIRSF016702">
    <property type="entry name" value="DNA_bp_PD1"/>
    <property type="match status" value="1"/>
</dbReference>
<accession>A0A495JU08</accession>
<dbReference type="SUPFAM" id="SSF117856">
    <property type="entry name" value="AF0104/ALDC/Ptd012-like"/>
    <property type="match status" value="1"/>
</dbReference>
<protein>
    <recommendedName>
        <fullName evidence="1">PPC domain-containing protein</fullName>
    </recommendedName>
</protein>
<dbReference type="Pfam" id="PF03479">
    <property type="entry name" value="PCC"/>
    <property type="match status" value="1"/>
</dbReference>
<dbReference type="PANTHER" id="PTHR34988">
    <property type="entry name" value="PROTEIN, PUTATIVE-RELATED"/>
    <property type="match status" value="1"/>
</dbReference>
<dbReference type="Proteomes" id="UP000277671">
    <property type="component" value="Unassembled WGS sequence"/>
</dbReference>
<dbReference type="EMBL" id="RBKT01000001">
    <property type="protein sequence ID" value="RKR92473.1"/>
    <property type="molecule type" value="Genomic_DNA"/>
</dbReference>
<feature type="domain" description="PPC" evidence="1">
    <location>
        <begin position="8"/>
        <end position="144"/>
    </location>
</feature>
<dbReference type="InterPro" id="IPR025707">
    <property type="entry name" value="DNA_bp_PD1"/>
</dbReference>
<dbReference type="RefSeq" id="WP_121160457.1">
    <property type="nucleotide sequence ID" value="NZ_RBKT01000001.1"/>
</dbReference>
<proteinExistence type="predicted"/>
<evidence type="ECO:0000313" key="3">
    <source>
        <dbReference type="Proteomes" id="UP000277671"/>
    </source>
</evidence>